<dbReference type="FunFam" id="1.10.10.60:FF:000009">
    <property type="entry name" value="transcription factor MYB1R1"/>
    <property type="match status" value="1"/>
</dbReference>
<dbReference type="GO" id="GO:0009739">
    <property type="term" value="P:response to gibberellin"/>
    <property type="evidence" value="ECO:0007669"/>
    <property type="project" value="UniProtKB-ARBA"/>
</dbReference>
<dbReference type="PANTHER" id="PTHR44042">
    <property type="entry name" value="DUPLICATED HOMEODOMAIN-LIKE SUPERFAMILY PROTEIN-RELATED"/>
    <property type="match status" value="1"/>
</dbReference>
<dbReference type="EMBL" id="JADCNL010000001">
    <property type="protein sequence ID" value="KAG0498526.1"/>
    <property type="molecule type" value="Genomic_DNA"/>
</dbReference>
<keyword evidence="5" id="KW-0539">Nucleus</keyword>
<keyword evidence="4" id="KW-0804">Transcription</keyword>
<evidence type="ECO:0000313" key="13">
    <source>
        <dbReference type="Proteomes" id="UP000636800"/>
    </source>
</evidence>
<feature type="region of interest" description="Disordered" evidence="8">
    <location>
        <begin position="142"/>
        <end position="166"/>
    </location>
</feature>
<dbReference type="InterPro" id="IPR017884">
    <property type="entry name" value="SANT_dom"/>
</dbReference>
<evidence type="ECO:0000256" key="6">
    <source>
        <dbReference type="ARBA" id="ARBA00068153"/>
    </source>
</evidence>
<dbReference type="InterPro" id="IPR001005">
    <property type="entry name" value="SANT/Myb"/>
</dbReference>
<dbReference type="InterPro" id="IPR017930">
    <property type="entry name" value="Myb_dom"/>
</dbReference>
<keyword evidence="13" id="KW-1185">Reference proteome</keyword>
<dbReference type="Gene3D" id="1.10.10.60">
    <property type="entry name" value="Homeodomain-like"/>
    <property type="match status" value="2"/>
</dbReference>
<evidence type="ECO:0000256" key="2">
    <source>
        <dbReference type="ARBA" id="ARBA00023015"/>
    </source>
</evidence>
<evidence type="ECO:0000259" key="9">
    <source>
        <dbReference type="PROSITE" id="PS50090"/>
    </source>
</evidence>
<gene>
    <name evidence="12" type="ORF">HPP92_003217</name>
</gene>
<dbReference type="PROSITE" id="PS51293">
    <property type="entry name" value="SANT"/>
    <property type="match status" value="1"/>
</dbReference>
<dbReference type="PROSITE" id="PS50090">
    <property type="entry name" value="MYB_LIKE"/>
    <property type="match status" value="2"/>
</dbReference>
<comment type="subcellular location">
    <subcellularLocation>
        <location evidence="1">Nucleus</location>
    </subcellularLocation>
</comment>
<dbReference type="CDD" id="cd00167">
    <property type="entry name" value="SANT"/>
    <property type="match status" value="2"/>
</dbReference>
<feature type="domain" description="HTH myb-type" evidence="11">
    <location>
        <begin position="162"/>
        <end position="216"/>
    </location>
</feature>
<evidence type="ECO:0000259" key="11">
    <source>
        <dbReference type="PROSITE" id="PS51294"/>
    </source>
</evidence>
<comment type="caution">
    <text evidence="12">The sequence shown here is derived from an EMBL/GenBank/DDBJ whole genome shotgun (WGS) entry which is preliminary data.</text>
</comment>
<feature type="domain" description="Myb-like" evidence="9">
    <location>
        <begin position="160"/>
        <end position="212"/>
    </location>
</feature>
<evidence type="ECO:0000313" key="12">
    <source>
        <dbReference type="EMBL" id="KAG0498526.1"/>
    </source>
</evidence>
<evidence type="ECO:0000256" key="1">
    <source>
        <dbReference type="ARBA" id="ARBA00004123"/>
    </source>
</evidence>
<dbReference type="AlphaFoldDB" id="A0A835S1U8"/>
<dbReference type="OrthoDB" id="1914651at2759"/>
<name>A0A835S1U8_VANPL</name>
<evidence type="ECO:0000256" key="4">
    <source>
        <dbReference type="ARBA" id="ARBA00023163"/>
    </source>
</evidence>
<dbReference type="GO" id="GO:0005634">
    <property type="term" value="C:nucleus"/>
    <property type="evidence" value="ECO:0007669"/>
    <property type="project" value="UniProtKB-SubCell"/>
</dbReference>
<dbReference type="Pfam" id="PF00249">
    <property type="entry name" value="Myb_DNA-binding"/>
    <property type="match status" value="2"/>
</dbReference>
<reference evidence="12 13" key="1">
    <citation type="journal article" date="2020" name="Nat. Food">
        <title>A phased Vanilla planifolia genome enables genetic improvement of flavour and production.</title>
        <authorList>
            <person name="Hasing T."/>
            <person name="Tang H."/>
            <person name="Brym M."/>
            <person name="Khazi F."/>
            <person name="Huang T."/>
            <person name="Chambers A.H."/>
        </authorList>
    </citation>
    <scope>NUCLEOTIDE SEQUENCE [LARGE SCALE GENOMIC DNA]</scope>
    <source>
        <tissue evidence="12">Leaf</tissue>
    </source>
</reference>
<dbReference type="FunFam" id="1.10.10.60:FF:000154">
    <property type="entry name" value="Transcription factor SRM1"/>
    <property type="match status" value="1"/>
</dbReference>
<dbReference type="PANTHER" id="PTHR44042:SF67">
    <property type="entry name" value="MYB-LIKE PROTEIN I"/>
    <property type="match status" value="1"/>
</dbReference>
<dbReference type="GO" id="GO:0009744">
    <property type="term" value="P:response to sucrose"/>
    <property type="evidence" value="ECO:0007669"/>
    <property type="project" value="UniProtKB-ARBA"/>
</dbReference>
<dbReference type="InterPro" id="IPR006447">
    <property type="entry name" value="Myb_dom_plants"/>
</dbReference>
<feature type="domain" description="SANT" evidence="10">
    <location>
        <begin position="168"/>
        <end position="216"/>
    </location>
</feature>
<dbReference type="PROSITE" id="PS51294">
    <property type="entry name" value="HTH_MYB"/>
    <property type="match status" value="1"/>
</dbReference>
<dbReference type="InterPro" id="IPR009057">
    <property type="entry name" value="Homeodomain-like_sf"/>
</dbReference>
<evidence type="ECO:0000256" key="5">
    <source>
        <dbReference type="ARBA" id="ARBA00023242"/>
    </source>
</evidence>
<dbReference type="SMART" id="SM00717">
    <property type="entry name" value="SANT"/>
    <property type="match status" value="2"/>
</dbReference>
<dbReference type="NCBIfam" id="TIGR01557">
    <property type="entry name" value="myb_SHAQKYF"/>
    <property type="match status" value="1"/>
</dbReference>
<evidence type="ECO:0000256" key="8">
    <source>
        <dbReference type="SAM" id="MobiDB-lite"/>
    </source>
</evidence>
<evidence type="ECO:0000256" key="7">
    <source>
        <dbReference type="ARBA" id="ARBA00076145"/>
    </source>
</evidence>
<organism evidence="12 13">
    <name type="scientific">Vanilla planifolia</name>
    <name type="common">Vanilla</name>
    <dbReference type="NCBI Taxonomy" id="51239"/>
    <lineage>
        <taxon>Eukaryota</taxon>
        <taxon>Viridiplantae</taxon>
        <taxon>Streptophyta</taxon>
        <taxon>Embryophyta</taxon>
        <taxon>Tracheophyta</taxon>
        <taxon>Spermatophyta</taxon>
        <taxon>Magnoliopsida</taxon>
        <taxon>Liliopsida</taxon>
        <taxon>Asparagales</taxon>
        <taxon>Orchidaceae</taxon>
        <taxon>Vanilloideae</taxon>
        <taxon>Vanilleae</taxon>
        <taxon>Vanilla</taxon>
    </lineage>
</organism>
<keyword evidence="2" id="KW-0805">Transcription regulation</keyword>
<evidence type="ECO:0000259" key="10">
    <source>
        <dbReference type="PROSITE" id="PS51293"/>
    </source>
</evidence>
<proteinExistence type="predicted"/>
<evidence type="ECO:0000256" key="3">
    <source>
        <dbReference type="ARBA" id="ARBA00023125"/>
    </source>
</evidence>
<dbReference type="Proteomes" id="UP000636800">
    <property type="component" value="Chromosome 1"/>
</dbReference>
<dbReference type="GO" id="GO:0003677">
    <property type="term" value="F:DNA binding"/>
    <property type="evidence" value="ECO:0007669"/>
    <property type="project" value="UniProtKB-KW"/>
</dbReference>
<keyword evidence="3" id="KW-0238">DNA-binding</keyword>
<sequence>MLDILQNSQFYSLKMHIYFTHAPSMSIYIKTLVGCPCGAPKIIAIGALEILPFGQEDMYSTYHPFSSSAAGGIPAEPAAWTPEENKAFERALVDVPEEAPDRWWRIAVQIPGKAPEDVRLHYLDLLHDVALIDSGRVDPPEYDIDNDDGCGSPEAVPTKEGRRKGVPWTEDEHRRFLEGLERFGRGDWRNISRWAVKTRTPTQVASHAQKFFLRQSVKKDSKRKSIHDITT</sequence>
<accession>A0A835S1U8</accession>
<protein>
    <recommendedName>
        <fullName evidence="6">Transcription factor MYBS1</fullName>
    </recommendedName>
    <alternativeName>
        <fullName evidence="7">Myb-related protein S1</fullName>
    </alternativeName>
</protein>
<feature type="domain" description="Myb-like" evidence="9">
    <location>
        <begin position="80"/>
        <end position="126"/>
    </location>
</feature>
<dbReference type="SUPFAM" id="SSF46689">
    <property type="entry name" value="Homeodomain-like"/>
    <property type="match status" value="2"/>
</dbReference>